<dbReference type="EMBL" id="LNRQ01000007">
    <property type="protein sequence ID" value="KZM88730.1"/>
    <property type="molecule type" value="Genomic_DNA"/>
</dbReference>
<protein>
    <submittedName>
        <fullName evidence="2">Uncharacterized protein</fullName>
    </submittedName>
</protein>
<dbReference type="Proteomes" id="UP000077755">
    <property type="component" value="Chromosome 7"/>
</dbReference>
<feature type="region of interest" description="Disordered" evidence="1">
    <location>
        <begin position="1"/>
        <end position="20"/>
    </location>
</feature>
<gene>
    <name evidence="2" type="ORF">DCAR_025805</name>
    <name evidence="3" type="ORF">DCAR_0729657</name>
</gene>
<evidence type="ECO:0000313" key="2">
    <source>
        <dbReference type="EMBL" id="KZM88730.1"/>
    </source>
</evidence>
<evidence type="ECO:0000256" key="1">
    <source>
        <dbReference type="SAM" id="MobiDB-lite"/>
    </source>
</evidence>
<dbReference type="Gramene" id="KZM88730">
    <property type="protein sequence ID" value="KZM88730"/>
    <property type="gene ID" value="DCAR_025805"/>
</dbReference>
<accession>A0A161ZQI9</accession>
<name>A0A161ZQI9_DAUCS</name>
<reference evidence="3" key="2">
    <citation type="submission" date="2022-03" db="EMBL/GenBank/DDBJ databases">
        <title>Draft title - Genomic analysis of global carrot germplasm unveils the trajectory of domestication and the origin of high carotenoid orange carrot.</title>
        <authorList>
            <person name="Iorizzo M."/>
            <person name="Ellison S."/>
            <person name="Senalik D."/>
            <person name="Macko-Podgorni A."/>
            <person name="Grzebelus D."/>
            <person name="Bostan H."/>
            <person name="Rolling W."/>
            <person name="Curaba J."/>
            <person name="Simon P."/>
        </authorList>
    </citation>
    <scope>NUCLEOTIDE SEQUENCE</scope>
    <source>
        <tissue evidence="3">Leaf</tissue>
    </source>
</reference>
<organism evidence="2">
    <name type="scientific">Daucus carota subsp. sativus</name>
    <name type="common">Carrot</name>
    <dbReference type="NCBI Taxonomy" id="79200"/>
    <lineage>
        <taxon>Eukaryota</taxon>
        <taxon>Viridiplantae</taxon>
        <taxon>Streptophyta</taxon>
        <taxon>Embryophyta</taxon>
        <taxon>Tracheophyta</taxon>
        <taxon>Spermatophyta</taxon>
        <taxon>Magnoliopsida</taxon>
        <taxon>eudicotyledons</taxon>
        <taxon>Gunneridae</taxon>
        <taxon>Pentapetalae</taxon>
        <taxon>asterids</taxon>
        <taxon>campanulids</taxon>
        <taxon>Apiales</taxon>
        <taxon>Apiaceae</taxon>
        <taxon>Apioideae</taxon>
        <taxon>Scandiceae</taxon>
        <taxon>Daucinae</taxon>
        <taxon>Daucus</taxon>
        <taxon>Daucus sect. Daucus</taxon>
    </lineage>
</organism>
<reference evidence="2" key="1">
    <citation type="journal article" date="2016" name="Nat. Genet.">
        <title>A high-quality carrot genome assembly provides new insights into carotenoid accumulation and asterid genome evolution.</title>
        <authorList>
            <person name="Iorizzo M."/>
            <person name="Ellison S."/>
            <person name="Senalik D."/>
            <person name="Zeng P."/>
            <person name="Satapoomin P."/>
            <person name="Huang J."/>
            <person name="Bowman M."/>
            <person name="Iovene M."/>
            <person name="Sanseverino W."/>
            <person name="Cavagnaro P."/>
            <person name="Yildiz M."/>
            <person name="Macko-Podgorni A."/>
            <person name="Moranska E."/>
            <person name="Grzebelus E."/>
            <person name="Grzebelus D."/>
            <person name="Ashrafi H."/>
            <person name="Zheng Z."/>
            <person name="Cheng S."/>
            <person name="Spooner D."/>
            <person name="Van Deynze A."/>
            <person name="Simon P."/>
        </authorList>
    </citation>
    <scope>NUCLEOTIDE SEQUENCE [LARGE SCALE GENOMIC DNA]</scope>
    <source>
        <tissue evidence="2">Leaf</tissue>
    </source>
</reference>
<dbReference type="EMBL" id="CP093349">
    <property type="protein sequence ID" value="WOH10194.1"/>
    <property type="molecule type" value="Genomic_DNA"/>
</dbReference>
<proteinExistence type="predicted"/>
<keyword evidence="4" id="KW-1185">Reference proteome</keyword>
<dbReference type="Gene3D" id="1.10.10.60">
    <property type="entry name" value="Homeodomain-like"/>
    <property type="match status" value="1"/>
</dbReference>
<evidence type="ECO:0000313" key="4">
    <source>
        <dbReference type="Proteomes" id="UP000077755"/>
    </source>
</evidence>
<evidence type="ECO:0000313" key="3">
    <source>
        <dbReference type="EMBL" id="WOH10194.1"/>
    </source>
</evidence>
<sequence length="186" mass="20856">MYPGMPSTTSNLFTNSANQPNQITHQPIQNIYVNTHAPPPGFAPIQAGFGQNYYNNFEGQPAYSTYINPAYQAQGSQIPNPAGFSFHVGQMTVDAPFYGQGTPAYQYQVQQMRTHDNFVSHQQAPPHGQVQRNHVVQDIPVAQPEYRPIIPETQSRIQWTPELHEAFTRAVEELGGCFSAYPKYRG</sequence>
<dbReference type="AlphaFoldDB" id="A0A161ZQI9"/>